<keyword evidence="3 9" id="KW-0560">Oxidoreductase</keyword>
<dbReference type="PROSITE" id="PS00687">
    <property type="entry name" value="ALDEHYDE_DEHYDR_GLU"/>
    <property type="match status" value="1"/>
</dbReference>
<protein>
    <recommendedName>
        <fullName evidence="2 7">L-glutamate gamma-semialdehyde dehydrogenase</fullName>
        <ecNumber evidence="2 7">1.2.1.88</ecNumber>
    </recommendedName>
</protein>
<dbReference type="FunFam" id="3.40.309.10:FF:000005">
    <property type="entry name" value="1-pyrroline-5-carboxylate dehydrogenase 1"/>
    <property type="match status" value="1"/>
</dbReference>
<dbReference type="NCBIfam" id="TIGR01237">
    <property type="entry name" value="D1pyr5carbox2"/>
    <property type="match status" value="1"/>
</dbReference>
<evidence type="ECO:0000313" key="11">
    <source>
        <dbReference type="EMBL" id="MWV42162.1"/>
    </source>
</evidence>
<comment type="caution">
    <text evidence="11">The sequence shown here is derived from an EMBL/GenBank/DDBJ whole genome shotgun (WGS) entry which is preliminary data.</text>
</comment>
<accession>A0A7X3IDZ5</accession>
<dbReference type="AlphaFoldDB" id="A0A7X3IDZ5"/>
<dbReference type="CDD" id="cd07124">
    <property type="entry name" value="ALDH_PutA-P5CDH-RocA"/>
    <property type="match status" value="1"/>
</dbReference>
<keyword evidence="12" id="KW-1185">Reference proteome</keyword>
<evidence type="ECO:0000256" key="6">
    <source>
        <dbReference type="ARBA" id="ARBA00061617"/>
    </source>
</evidence>
<comment type="pathway">
    <text evidence="1">Amino-acid degradation; L-proline degradation into L-glutamate; L-glutamate from L-proline: step 2/2.</text>
</comment>
<dbReference type="Gene3D" id="3.40.605.10">
    <property type="entry name" value="Aldehyde Dehydrogenase, Chain A, domain 1"/>
    <property type="match status" value="1"/>
</dbReference>
<dbReference type="InterPro" id="IPR050485">
    <property type="entry name" value="Proline_metab_enzyme"/>
</dbReference>
<evidence type="ECO:0000256" key="5">
    <source>
        <dbReference type="ARBA" id="ARBA00048142"/>
    </source>
</evidence>
<dbReference type="Pfam" id="PF00171">
    <property type="entry name" value="Aldedh"/>
    <property type="match status" value="1"/>
</dbReference>
<comment type="similarity">
    <text evidence="6">Belongs to the aldehyde dehydrogenase family. RocA subfamily.</text>
</comment>
<dbReference type="Proteomes" id="UP000460318">
    <property type="component" value="Unassembled WGS sequence"/>
</dbReference>
<evidence type="ECO:0000256" key="7">
    <source>
        <dbReference type="NCBIfam" id="TIGR01237"/>
    </source>
</evidence>
<reference evidence="11 12" key="1">
    <citation type="submission" date="2019-12" db="EMBL/GenBank/DDBJ databases">
        <title>Paenibacillus sp. nov., an endophytic bacterium isolated from the stem of Dendrobium.</title>
        <authorList>
            <person name="Zhao R."/>
        </authorList>
    </citation>
    <scope>NUCLEOTIDE SEQUENCE [LARGE SCALE GENOMIC DNA]</scope>
    <source>
        <strain evidence="11 12">HJL G12</strain>
    </source>
</reference>
<dbReference type="PANTHER" id="PTHR42862:SF1">
    <property type="entry name" value="DELTA-1-PYRROLINE-5-CARBOXYLATE DEHYDROGENASE 2, ISOFORM A-RELATED"/>
    <property type="match status" value="1"/>
</dbReference>
<dbReference type="EMBL" id="WUBI01000001">
    <property type="protein sequence ID" value="MWV42162.1"/>
    <property type="molecule type" value="Genomic_DNA"/>
</dbReference>
<name>A0A7X3IDZ5_9BACL</name>
<evidence type="ECO:0000313" key="12">
    <source>
        <dbReference type="Proteomes" id="UP000460318"/>
    </source>
</evidence>
<evidence type="ECO:0000256" key="2">
    <source>
        <dbReference type="ARBA" id="ARBA00012884"/>
    </source>
</evidence>
<gene>
    <name evidence="11" type="primary">pruA</name>
    <name evidence="11" type="ORF">GRF59_00830</name>
</gene>
<dbReference type="GO" id="GO:0004657">
    <property type="term" value="F:proline dehydrogenase activity"/>
    <property type="evidence" value="ECO:0007669"/>
    <property type="project" value="UniProtKB-ARBA"/>
</dbReference>
<feature type="domain" description="Aldehyde dehydrogenase" evidence="10">
    <location>
        <begin position="50"/>
        <end position="511"/>
    </location>
</feature>
<evidence type="ECO:0000256" key="8">
    <source>
        <dbReference type="PROSITE-ProRule" id="PRU10007"/>
    </source>
</evidence>
<comment type="catalytic activity">
    <reaction evidence="5">
        <text>L-glutamate 5-semialdehyde + NAD(+) + H2O = L-glutamate + NADH + 2 H(+)</text>
        <dbReference type="Rhea" id="RHEA:30235"/>
        <dbReference type="ChEBI" id="CHEBI:15377"/>
        <dbReference type="ChEBI" id="CHEBI:15378"/>
        <dbReference type="ChEBI" id="CHEBI:29985"/>
        <dbReference type="ChEBI" id="CHEBI:57540"/>
        <dbReference type="ChEBI" id="CHEBI:57945"/>
        <dbReference type="ChEBI" id="CHEBI:58066"/>
        <dbReference type="EC" id="1.2.1.88"/>
    </reaction>
</comment>
<dbReference type="InterPro" id="IPR015590">
    <property type="entry name" value="Aldehyde_DH_dom"/>
</dbReference>
<evidence type="ECO:0000256" key="3">
    <source>
        <dbReference type="ARBA" id="ARBA00023002"/>
    </source>
</evidence>
<organism evidence="11 12">
    <name type="scientific">Paenibacillus dendrobii</name>
    <dbReference type="NCBI Taxonomy" id="2691084"/>
    <lineage>
        <taxon>Bacteria</taxon>
        <taxon>Bacillati</taxon>
        <taxon>Bacillota</taxon>
        <taxon>Bacilli</taxon>
        <taxon>Bacillales</taxon>
        <taxon>Paenibacillaceae</taxon>
        <taxon>Paenibacillus</taxon>
    </lineage>
</organism>
<dbReference type="SUPFAM" id="SSF53720">
    <property type="entry name" value="ALDH-like"/>
    <property type="match status" value="1"/>
</dbReference>
<dbReference type="RefSeq" id="WP_160495787.1">
    <property type="nucleotide sequence ID" value="NZ_WUBI01000001.1"/>
</dbReference>
<dbReference type="NCBIfam" id="NF002852">
    <property type="entry name" value="PRK03137.1"/>
    <property type="match status" value="1"/>
</dbReference>
<dbReference type="GO" id="GO:0010133">
    <property type="term" value="P:L-proline catabolic process to L-glutamate"/>
    <property type="evidence" value="ECO:0007669"/>
    <property type="project" value="TreeGrafter"/>
</dbReference>
<evidence type="ECO:0000256" key="1">
    <source>
        <dbReference type="ARBA" id="ARBA00004786"/>
    </source>
</evidence>
<dbReference type="InterPro" id="IPR029510">
    <property type="entry name" value="Ald_DH_CS_GLU"/>
</dbReference>
<dbReference type="InterPro" id="IPR016162">
    <property type="entry name" value="Ald_DH_N"/>
</dbReference>
<dbReference type="InterPro" id="IPR016161">
    <property type="entry name" value="Ald_DH/histidinol_DH"/>
</dbReference>
<proteinExistence type="inferred from homology"/>
<dbReference type="InterPro" id="IPR016160">
    <property type="entry name" value="Ald_DH_CS_CYS"/>
</dbReference>
<evidence type="ECO:0000256" key="9">
    <source>
        <dbReference type="RuleBase" id="RU003345"/>
    </source>
</evidence>
<evidence type="ECO:0000259" key="10">
    <source>
        <dbReference type="Pfam" id="PF00171"/>
    </source>
</evidence>
<dbReference type="FunFam" id="3.40.605.10:FF:000045">
    <property type="entry name" value="1-pyrroline-5-carboxylate dehydrogenase 1"/>
    <property type="match status" value="1"/>
</dbReference>
<dbReference type="GO" id="GO:0003842">
    <property type="term" value="F:L-glutamate gamma-semialdehyde dehydrogenase activity"/>
    <property type="evidence" value="ECO:0007669"/>
    <property type="project" value="UniProtKB-UniRule"/>
</dbReference>
<sequence>MRSEFKNEVFVDFKVERNNAEYDAALQKIEAELGKEYPLIIGGERIVTDQKIASINPANQSQTIGIVSQADTKLAEKAIQTAAATFETWKRTDPSERARYLFRAAAILRRRKHEFSALMTFEAGKTRIEADVETAEAIDFLEFYGREMQRLSQPHPLTVSQEEENELYYIPLGVGVVIPPWNFPLAIMAGMTTAALVTGNTVVLKPASTTPVIAAKFMALLEEVGLPPGVVNYLPGPGGQVGDYLVDHPLTRFISFTGSRDVGLRINERAAKTNPGQKWIKRVIAEMGGKDAIVVDNEADLDMAADTITLSAFGFSGQKCSACSRVIVHEEVYDIVLEKVVERSSRLLMTNPAEVSANLGPVIDEKAYAKIQEYIEIGKQEGRLVLGGGTGDPNGFFIEPTIFADVPSTARISQEEIFGPVVAFTKARSFDEALEFANNTDYGLTGAVISRNGANLEKARREFFVGNLYFNRKCTGALVGTHPFGGFNMSGTDSKAGGRDYLLLFTQAKLVSDRF</sequence>
<dbReference type="PANTHER" id="PTHR42862">
    <property type="entry name" value="DELTA-1-PYRROLINE-5-CARBOXYLATE DEHYDROGENASE 1, ISOFORM A-RELATED"/>
    <property type="match status" value="1"/>
</dbReference>
<dbReference type="GO" id="GO:0009898">
    <property type="term" value="C:cytoplasmic side of plasma membrane"/>
    <property type="evidence" value="ECO:0007669"/>
    <property type="project" value="TreeGrafter"/>
</dbReference>
<dbReference type="Gene3D" id="3.40.309.10">
    <property type="entry name" value="Aldehyde Dehydrogenase, Chain A, domain 2"/>
    <property type="match status" value="1"/>
</dbReference>
<dbReference type="InterPro" id="IPR016163">
    <property type="entry name" value="Ald_DH_C"/>
</dbReference>
<dbReference type="InterPro" id="IPR005932">
    <property type="entry name" value="RocA"/>
</dbReference>
<evidence type="ECO:0000256" key="4">
    <source>
        <dbReference type="ARBA" id="ARBA00023027"/>
    </source>
</evidence>
<feature type="active site" evidence="8">
    <location>
        <position position="286"/>
    </location>
</feature>
<dbReference type="EC" id="1.2.1.88" evidence="2 7"/>
<dbReference type="PROSITE" id="PS00070">
    <property type="entry name" value="ALDEHYDE_DEHYDR_CYS"/>
    <property type="match status" value="1"/>
</dbReference>
<keyword evidence="4" id="KW-0520">NAD</keyword>